<keyword evidence="2" id="KW-0813">Transport</keyword>
<evidence type="ECO:0000256" key="2">
    <source>
        <dbReference type="ARBA" id="ARBA00022448"/>
    </source>
</evidence>
<dbReference type="Proteomes" id="UP000245423">
    <property type="component" value="Chromosome 1"/>
</dbReference>
<dbReference type="PROSITE" id="PS00371">
    <property type="entry name" value="PTS_EIIA_TYPE_1_HIS"/>
    <property type="match status" value="1"/>
</dbReference>
<feature type="domain" description="PTS EIIA type-1" evidence="7">
    <location>
        <begin position="29"/>
        <end position="133"/>
    </location>
</feature>
<name>M1ZH09_9FIRM</name>
<evidence type="ECO:0000259" key="7">
    <source>
        <dbReference type="PROSITE" id="PS51093"/>
    </source>
</evidence>
<dbReference type="PANTHER" id="PTHR45008">
    <property type="entry name" value="PTS SYSTEM GLUCOSE-SPECIFIC EIIA COMPONENT"/>
    <property type="match status" value="1"/>
</dbReference>
<dbReference type="GO" id="GO:0009401">
    <property type="term" value="P:phosphoenolpyruvate-dependent sugar phosphotransferase system"/>
    <property type="evidence" value="ECO:0007669"/>
    <property type="project" value="UniProtKB-KW"/>
</dbReference>
<dbReference type="InterPro" id="IPR001127">
    <property type="entry name" value="PTS_EIIA_1_perm"/>
</dbReference>
<dbReference type="HOGENOM" id="CLU_012312_5_1_9"/>
<dbReference type="PANTHER" id="PTHR45008:SF1">
    <property type="entry name" value="PTS SYSTEM GLUCOSE-SPECIFIC EIIA COMPONENT"/>
    <property type="match status" value="1"/>
</dbReference>
<evidence type="ECO:0000313" key="8">
    <source>
        <dbReference type="EMBL" id="SHD77892.1"/>
    </source>
</evidence>
<dbReference type="InterPro" id="IPR011055">
    <property type="entry name" value="Dup_hybrid_motif"/>
</dbReference>
<dbReference type="GO" id="GO:0005737">
    <property type="term" value="C:cytoplasm"/>
    <property type="evidence" value="ECO:0007669"/>
    <property type="project" value="UniProtKB-SubCell"/>
</dbReference>
<dbReference type="EMBL" id="LT669839">
    <property type="protein sequence ID" value="SHD77892.1"/>
    <property type="molecule type" value="Genomic_DNA"/>
</dbReference>
<dbReference type="SUPFAM" id="SSF51261">
    <property type="entry name" value="Duplicated hybrid motif"/>
    <property type="match status" value="1"/>
</dbReference>
<keyword evidence="9" id="KW-1185">Reference proteome</keyword>
<evidence type="ECO:0000256" key="6">
    <source>
        <dbReference type="ARBA" id="ARBA00022777"/>
    </source>
</evidence>
<keyword evidence="3" id="KW-0762">Sugar transport</keyword>
<dbReference type="InterPro" id="IPR050890">
    <property type="entry name" value="PTS_EIIA_component"/>
</dbReference>
<dbReference type="AlphaFoldDB" id="M1ZH09"/>
<evidence type="ECO:0000256" key="3">
    <source>
        <dbReference type="ARBA" id="ARBA00022597"/>
    </source>
</evidence>
<dbReference type="Gene3D" id="2.70.70.10">
    <property type="entry name" value="Glucose Permease (Domain IIA)"/>
    <property type="match status" value="1"/>
</dbReference>
<evidence type="ECO:0000313" key="9">
    <source>
        <dbReference type="Proteomes" id="UP000245423"/>
    </source>
</evidence>
<organism evidence="8 9">
    <name type="scientific">[Clostridium] ultunense Esp</name>
    <dbReference type="NCBI Taxonomy" id="1288971"/>
    <lineage>
        <taxon>Bacteria</taxon>
        <taxon>Bacillati</taxon>
        <taxon>Bacillota</taxon>
        <taxon>Tissierellia</taxon>
        <taxon>Tissierellales</taxon>
        <taxon>Tepidimicrobiaceae</taxon>
        <taxon>Schnuerera</taxon>
    </lineage>
</organism>
<dbReference type="OrthoDB" id="92465at2"/>
<protein>
    <submittedName>
        <fullName evidence="8">Glucose-specific enzyme IIA component of PTS</fullName>
        <ecNumber evidence="8">2.7.1.191</ecNumber>
    </submittedName>
</protein>
<dbReference type="GO" id="GO:0016301">
    <property type="term" value="F:kinase activity"/>
    <property type="evidence" value="ECO:0007669"/>
    <property type="project" value="UniProtKB-KW"/>
</dbReference>
<keyword evidence="6" id="KW-0418">Kinase</keyword>
<gene>
    <name evidence="8" type="primary">crr</name>
    <name evidence="8" type="ORF">CUESP1_2546</name>
</gene>
<dbReference type="PROSITE" id="PS51093">
    <property type="entry name" value="PTS_EIIA_TYPE_1"/>
    <property type="match status" value="1"/>
</dbReference>
<dbReference type="Pfam" id="PF00358">
    <property type="entry name" value="PTS_EIIA_1"/>
    <property type="match status" value="1"/>
</dbReference>
<dbReference type="FunFam" id="2.70.70.10:FF:000001">
    <property type="entry name" value="PTS system glucose-specific IIA component"/>
    <property type="match status" value="1"/>
</dbReference>
<keyword evidence="4 8" id="KW-0808">Transferase</keyword>
<reference evidence="8 9" key="1">
    <citation type="submission" date="2016-11" db="EMBL/GenBank/DDBJ databases">
        <authorList>
            <person name="Manzoor S."/>
        </authorList>
    </citation>
    <scope>NUCLEOTIDE SEQUENCE [LARGE SCALE GENOMIC DNA]</scope>
    <source>
        <strain evidence="8">Clostridium ultunense strain Esp</strain>
    </source>
</reference>
<evidence type="ECO:0000256" key="4">
    <source>
        <dbReference type="ARBA" id="ARBA00022679"/>
    </source>
</evidence>
<dbReference type="NCBIfam" id="TIGR00830">
    <property type="entry name" value="PTBA"/>
    <property type="match status" value="1"/>
</dbReference>
<sequence length="160" mass="17569">MLKFFKKNKPLEIVAPITGDIVPIEEVPDKVFSEKMLGDGLAIDPAEGKVVSPIDGAVVTIFPTNHAIGLVTKEGLEILIHIGLDTVELDGIGFKRAVEKENKVKKGDLLMEFDIDLIKEKGKSPITPIIITNMDKIKKIDKNNGQVKKVDDIIFTVEPV</sequence>
<comment type="subcellular location">
    <subcellularLocation>
        <location evidence="1">Cytoplasm</location>
    </subcellularLocation>
</comment>
<evidence type="ECO:0000256" key="1">
    <source>
        <dbReference type="ARBA" id="ARBA00004496"/>
    </source>
</evidence>
<evidence type="ECO:0000256" key="5">
    <source>
        <dbReference type="ARBA" id="ARBA00022683"/>
    </source>
</evidence>
<dbReference type="EC" id="2.7.1.191" evidence="8"/>
<dbReference type="RefSeq" id="WP_005582764.1">
    <property type="nucleotide sequence ID" value="NZ_LT669839.1"/>
</dbReference>
<accession>M1ZH09</accession>
<keyword evidence="5" id="KW-0598">Phosphotransferase system</keyword>
<proteinExistence type="predicted"/>